<keyword evidence="1" id="KW-1133">Transmembrane helix</keyword>
<keyword evidence="3" id="KW-1185">Reference proteome</keyword>
<organism evidence="2 3">
    <name type="scientific">Micromonospora rosaria</name>
    <dbReference type="NCBI Taxonomy" id="47874"/>
    <lineage>
        <taxon>Bacteria</taxon>
        <taxon>Bacillati</taxon>
        <taxon>Actinomycetota</taxon>
        <taxon>Actinomycetes</taxon>
        <taxon>Micromonosporales</taxon>
        <taxon>Micromonosporaceae</taxon>
        <taxon>Micromonospora</taxon>
    </lineage>
</organism>
<evidence type="ECO:0000313" key="2">
    <source>
        <dbReference type="EMBL" id="KXK59529.1"/>
    </source>
</evidence>
<reference evidence="2 3" key="1">
    <citation type="submission" date="2016-01" db="EMBL/GenBank/DDBJ databases">
        <title>Whole genome sequence and analysis of Micromonospora rosaria DSM 803, which can produce antibacterial substance rosamicin.</title>
        <authorList>
            <person name="Yang H."/>
            <person name="He X."/>
            <person name="Zhu D."/>
        </authorList>
    </citation>
    <scope>NUCLEOTIDE SEQUENCE [LARGE SCALE GENOMIC DNA]</scope>
    <source>
        <strain evidence="2 3">DSM 803</strain>
    </source>
</reference>
<evidence type="ECO:0000256" key="1">
    <source>
        <dbReference type="SAM" id="Phobius"/>
    </source>
</evidence>
<keyword evidence="1" id="KW-0472">Membrane</keyword>
<feature type="transmembrane region" description="Helical" evidence="1">
    <location>
        <begin position="162"/>
        <end position="184"/>
    </location>
</feature>
<comment type="caution">
    <text evidence="2">The sequence shown here is derived from an EMBL/GenBank/DDBJ whole genome shotgun (WGS) entry which is preliminary data.</text>
</comment>
<keyword evidence="1" id="KW-0812">Transmembrane</keyword>
<name>A0A136PM59_9ACTN</name>
<dbReference type="AlphaFoldDB" id="A0A136PM59"/>
<accession>A0A136PM59</accession>
<protein>
    <submittedName>
        <fullName evidence="2">Uncharacterized protein</fullName>
    </submittedName>
</protein>
<dbReference type="Proteomes" id="UP000070620">
    <property type="component" value="Unassembled WGS sequence"/>
</dbReference>
<gene>
    <name evidence="2" type="ORF">AWW66_23850</name>
</gene>
<sequence>MAAHPFGPPSTGGIDATGTRVSLVWRAAEDDWVALGQSVGAFEDPTTGPVDTTLTGEQKLQRSTAVRDYLLRHIGVGQAGQACAGTLLPLERLLTEGARFRFDCPEPVTEVRLTLTALTDLNPAYRTVVTADAPMDPAQALFTAAASSHDLRLTASGGGPPGAVTAVAAGTGLAAVGALAFVLLRRRAGVRR</sequence>
<proteinExistence type="predicted"/>
<dbReference type="EMBL" id="LRQV01000109">
    <property type="protein sequence ID" value="KXK59529.1"/>
    <property type="molecule type" value="Genomic_DNA"/>
</dbReference>
<evidence type="ECO:0000313" key="3">
    <source>
        <dbReference type="Proteomes" id="UP000070620"/>
    </source>
</evidence>